<keyword evidence="1" id="KW-0238">DNA-binding</keyword>
<dbReference type="AlphaFoldDB" id="A0A239SLG0"/>
<keyword evidence="2" id="KW-1185">Reference proteome</keyword>
<dbReference type="Proteomes" id="UP000215185">
    <property type="component" value="Chromosome 1"/>
</dbReference>
<dbReference type="OrthoDB" id="9779518at2"/>
<dbReference type="GO" id="GO:0003677">
    <property type="term" value="F:DNA binding"/>
    <property type="evidence" value="ECO:0007669"/>
    <property type="project" value="UniProtKB-KW"/>
</dbReference>
<name>A0A239SLG0_9STRE</name>
<dbReference type="InterPro" id="IPR016031">
    <property type="entry name" value="Trp_RNA-bd_attenuator-like_dom"/>
</dbReference>
<dbReference type="KEGG" id="smen:SAMEA4412692_0165"/>
<gene>
    <name evidence="1" type="ORF">SAMEA4412692_00165</name>
</gene>
<dbReference type="PANTHER" id="PTHR38074:SF1">
    <property type="entry name" value="ALTERED INHERITANCE OF MITOCHONDRIA PROTEIN 24, MITOCHONDRIAL"/>
    <property type="match status" value="1"/>
</dbReference>
<protein>
    <submittedName>
        <fullName evidence="1">HTH DNA-binding protein</fullName>
    </submittedName>
</protein>
<reference evidence="1 2" key="1">
    <citation type="submission" date="2017-06" db="EMBL/GenBank/DDBJ databases">
        <authorList>
            <consortium name="Pathogen Informatics"/>
        </authorList>
    </citation>
    <scope>NUCLEOTIDE SEQUENCE [LARGE SCALE GENOMIC DNA]</scope>
    <source>
        <strain evidence="1 2">NCTC13788</strain>
    </source>
</reference>
<organism evidence="1 2">
    <name type="scientific">Streptococcus merionis</name>
    <dbReference type="NCBI Taxonomy" id="400065"/>
    <lineage>
        <taxon>Bacteria</taxon>
        <taxon>Bacillati</taxon>
        <taxon>Bacillota</taxon>
        <taxon>Bacilli</taxon>
        <taxon>Lactobacillales</taxon>
        <taxon>Streptococcaceae</taxon>
        <taxon>Streptococcus</taxon>
    </lineage>
</organism>
<accession>A0A239SLG0</accession>
<dbReference type="EMBL" id="LT906439">
    <property type="protein sequence ID" value="SNU86270.1"/>
    <property type="molecule type" value="Genomic_DNA"/>
</dbReference>
<dbReference type="STRING" id="1123308.GCA_000380085_00494"/>
<dbReference type="SUPFAM" id="SSF51219">
    <property type="entry name" value="TRAP-like"/>
    <property type="match status" value="1"/>
</dbReference>
<dbReference type="Gene3D" id="3.60.160.10">
    <property type="entry name" value="Mitochondrial biogenesis AIM24"/>
    <property type="match status" value="1"/>
</dbReference>
<dbReference type="InterPro" id="IPR036983">
    <property type="entry name" value="AIM24_sf"/>
</dbReference>
<dbReference type="Pfam" id="PF01987">
    <property type="entry name" value="AIM24"/>
    <property type="match status" value="1"/>
</dbReference>
<evidence type="ECO:0000313" key="2">
    <source>
        <dbReference type="Proteomes" id="UP000215185"/>
    </source>
</evidence>
<evidence type="ECO:0000313" key="1">
    <source>
        <dbReference type="EMBL" id="SNU86270.1"/>
    </source>
</evidence>
<dbReference type="eggNOG" id="COG2013">
    <property type="taxonomic scope" value="Bacteria"/>
</dbReference>
<dbReference type="RefSeq" id="WP_018373058.1">
    <property type="nucleotide sequence ID" value="NZ_LT906439.1"/>
</dbReference>
<dbReference type="InterPro" id="IPR002838">
    <property type="entry name" value="AIM24"/>
</dbReference>
<dbReference type="PANTHER" id="PTHR38074">
    <property type="entry name" value="ALTERED INHERITANCE OF MITOCHONDRIA PROTEIN 24, MITOCHONDRIAL"/>
    <property type="match status" value="1"/>
</dbReference>
<sequence length="260" mass="28325">MTYTIKNFLDNDDIRVIDEKGPFQVIEYTRNLSISPNEAMSAYFQAQMHVRRRQLVCTIGHHSVTTQRGAMQWTVGSVNATTGIKGAGDLLKKTFRGVATGESAIKPEYKGNGQLILEPTYKHILLLDLDDWGNNILVEDGLYLASDSEVKHQAVAKKTLSSMTMGNEGLFNLGLKGSGVVALESSVPFEELIQIELNNDELRIDGSMAIAWSASLHFTVERSGKSLIGSAASGDGLVNVYRGTGTVLLAPMTQDYSPLV</sequence>
<proteinExistence type="predicted"/>